<dbReference type="Proteomes" id="UP000199205">
    <property type="component" value="Unassembled WGS sequence"/>
</dbReference>
<keyword evidence="4" id="KW-1003">Cell membrane</keyword>
<feature type="transmembrane region" description="Helical" evidence="8">
    <location>
        <begin position="70"/>
        <end position="95"/>
    </location>
</feature>
<evidence type="ECO:0000313" key="9">
    <source>
        <dbReference type="EMBL" id="SCB37997.1"/>
    </source>
</evidence>
<feature type="transmembrane region" description="Helical" evidence="8">
    <location>
        <begin position="25"/>
        <end position="50"/>
    </location>
</feature>
<proteinExistence type="inferred from homology"/>
<dbReference type="InterPro" id="IPR037294">
    <property type="entry name" value="ABC_BtuC-like"/>
</dbReference>
<protein>
    <submittedName>
        <fullName evidence="9">Iron complex transport system permease protein</fullName>
    </submittedName>
</protein>
<dbReference type="PANTHER" id="PTHR30472">
    <property type="entry name" value="FERRIC ENTEROBACTIN TRANSPORT SYSTEM PERMEASE PROTEIN"/>
    <property type="match status" value="1"/>
</dbReference>
<dbReference type="GO" id="GO:0033214">
    <property type="term" value="P:siderophore-iron import into cell"/>
    <property type="evidence" value="ECO:0007669"/>
    <property type="project" value="TreeGrafter"/>
</dbReference>
<dbReference type="FunFam" id="1.10.3470.10:FF:000001">
    <property type="entry name" value="Vitamin B12 ABC transporter permease BtuC"/>
    <property type="match status" value="1"/>
</dbReference>
<evidence type="ECO:0000256" key="7">
    <source>
        <dbReference type="ARBA" id="ARBA00023136"/>
    </source>
</evidence>
<keyword evidence="3" id="KW-0813">Transport</keyword>
<feature type="transmembrane region" description="Helical" evidence="8">
    <location>
        <begin position="327"/>
        <end position="348"/>
    </location>
</feature>
<keyword evidence="7 8" id="KW-0472">Membrane</keyword>
<feature type="transmembrane region" description="Helical" evidence="8">
    <location>
        <begin position="135"/>
        <end position="157"/>
    </location>
</feature>
<feature type="transmembrane region" description="Helical" evidence="8">
    <location>
        <begin position="169"/>
        <end position="191"/>
    </location>
</feature>
<feature type="transmembrane region" description="Helical" evidence="8">
    <location>
        <begin position="107"/>
        <end position="129"/>
    </location>
</feature>
<dbReference type="PANTHER" id="PTHR30472:SF25">
    <property type="entry name" value="ABC TRANSPORTER PERMEASE PROTEIN MJ0876-RELATED"/>
    <property type="match status" value="1"/>
</dbReference>
<evidence type="ECO:0000256" key="6">
    <source>
        <dbReference type="ARBA" id="ARBA00022989"/>
    </source>
</evidence>
<evidence type="ECO:0000256" key="2">
    <source>
        <dbReference type="ARBA" id="ARBA00007935"/>
    </source>
</evidence>
<dbReference type="CDD" id="cd06550">
    <property type="entry name" value="TM_ABC_iron-siderophores_like"/>
    <property type="match status" value="1"/>
</dbReference>
<evidence type="ECO:0000256" key="1">
    <source>
        <dbReference type="ARBA" id="ARBA00004651"/>
    </source>
</evidence>
<comment type="subcellular location">
    <subcellularLocation>
        <location evidence="1">Cell membrane</location>
        <topology evidence="1">Multi-pass membrane protein</topology>
    </subcellularLocation>
</comment>
<feature type="transmembrane region" description="Helical" evidence="8">
    <location>
        <begin position="300"/>
        <end position="320"/>
    </location>
</feature>
<gene>
    <name evidence="9" type="ORF">GA0061101_110113</name>
</gene>
<dbReference type="AlphaFoldDB" id="A0A1C3WCX0"/>
<name>A0A1C3WCX0_9HYPH</name>
<evidence type="ECO:0000256" key="4">
    <source>
        <dbReference type="ARBA" id="ARBA00022475"/>
    </source>
</evidence>
<evidence type="ECO:0000256" key="3">
    <source>
        <dbReference type="ARBA" id="ARBA00022448"/>
    </source>
</evidence>
<dbReference type="GO" id="GO:0005886">
    <property type="term" value="C:plasma membrane"/>
    <property type="evidence" value="ECO:0007669"/>
    <property type="project" value="UniProtKB-SubCell"/>
</dbReference>
<evidence type="ECO:0000313" key="10">
    <source>
        <dbReference type="Proteomes" id="UP000199205"/>
    </source>
</evidence>
<accession>A0A1C3WCX0</accession>
<comment type="similarity">
    <text evidence="2">Belongs to the binding-protein-dependent transport system permease family. FecCD subfamily.</text>
</comment>
<feature type="transmembrane region" description="Helical" evidence="8">
    <location>
        <begin position="264"/>
        <end position="288"/>
    </location>
</feature>
<dbReference type="RefSeq" id="WP_092574735.1">
    <property type="nucleotide sequence ID" value="NZ_FMAF01000010.1"/>
</dbReference>
<dbReference type="EMBL" id="FMAF01000010">
    <property type="protein sequence ID" value="SCB37997.1"/>
    <property type="molecule type" value="Genomic_DNA"/>
</dbReference>
<keyword evidence="6 8" id="KW-1133">Transmembrane helix</keyword>
<feature type="transmembrane region" description="Helical" evidence="8">
    <location>
        <begin position="211"/>
        <end position="231"/>
    </location>
</feature>
<reference evidence="10" key="1">
    <citation type="submission" date="2016-08" db="EMBL/GenBank/DDBJ databases">
        <authorList>
            <person name="Varghese N."/>
            <person name="Submissions Spin"/>
        </authorList>
    </citation>
    <scope>NUCLEOTIDE SEQUENCE [LARGE SCALE GENOMIC DNA]</scope>
    <source>
        <strain evidence="10">P1-7</strain>
    </source>
</reference>
<dbReference type="InterPro" id="IPR000522">
    <property type="entry name" value="ABC_transptr_permease_BtuC"/>
</dbReference>
<keyword evidence="5 8" id="KW-0812">Transmembrane</keyword>
<dbReference type="OrthoDB" id="9811975at2"/>
<evidence type="ECO:0000256" key="5">
    <source>
        <dbReference type="ARBA" id="ARBA00022692"/>
    </source>
</evidence>
<sequence>MAYDRAGGGTSDLHALYRRSMHRRIVLTIAAALLLLALLVVDLLTGLSPLTAREGLTALLAGPSGPDRTAAVIVWSIRLPMTLMAALVGMGLGIAGLQMQTILDNPLASPFTLGFSAAAGFGAALAILFGASVPIAAWILAPLSAWVMTLIACALLYVLAKLRGANAEILILGGITIMFMFEACQSLLQYLAEPEVLQQIVFWMFGSMLKATWTSVAVILIVLIGTTPILLRDTWTLTAMKLGDAHATSLGADVHALRRCTFGIIALLTAASVAFVGTIGFVGLIAPHAARAIAGEDQRILLPLSALAGAVMLAAASIVSKIISPGAILPVGIVTAVVGVPVLFALIMRRGAGELR</sequence>
<evidence type="ECO:0000256" key="8">
    <source>
        <dbReference type="SAM" id="Phobius"/>
    </source>
</evidence>
<dbReference type="Gene3D" id="1.10.3470.10">
    <property type="entry name" value="ABC transporter involved in vitamin B12 uptake, BtuC"/>
    <property type="match status" value="1"/>
</dbReference>
<dbReference type="SUPFAM" id="SSF81345">
    <property type="entry name" value="ABC transporter involved in vitamin B12 uptake, BtuC"/>
    <property type="match status" value="1"/>
</dbReference>
<organism evidence="9 10">
    <name type="scientific">Rhizobium lusitanum</name>
    <dbReference type="NCBI Taxonomy" id="293958"/>
    <lineage>
        <taxon>Bacteria</taxon>
        <taxon>Pseudomonadati</taxon>
        <taxon>Pseudomonadota</taxon>
        <taxon>Alphaproteobacteria</taxon>
        <taxon>Hyphomicrobiales</taxon>
        <taxon>Rhizobiaceae</taxon>
        <taxon>Rhizobium/Agrobacterium group</taxon>
        <taxon>Rhizobium</taxon>
    </lineage>
</organism>
<dbReference type="GO" id="GO:0022857">
    <property type="term" value="F:transmembrane transporter activity"/>
    <property type="evidence" value="ECO:0007669"/>
    <property type="project" value="InterPro"/>
</dbReference>
<dbReference type="Pfam" id="PF01032">
    <property type="entry name" value="FecCD"/>
    <property type="match status" value="1"/>
</dbReference>